<dbReference type="EMBL" id="KE124833">
    <property type="protein sequence ID" value="EPB77585.1"/>
    <property type="molecule type" value="Genomic_DNA"/>
</dbReference>
<dbReference type="InterPro" id="IPR011989">
    <property type="entry name" value="ARM-like"/>
</dbReference>
<feature type="domain" description="Complex 1 LYR protein" evidence="2">
    <location>
        <begin position="24"/>
        <end position="72"/>
    </location>
</feature>
<dbReference type="InterPro" id="IPR045297">
    <property type="entry name" value="Complex1_LYR_LYRM4"/>
</dbReference>
<evidence type="ECO:0000256" key="1">
    <source>
        <dbReference type="SAM" id="Coils"/>
    </source>
</evidence>
<dbReference type="InterPro" id="IPR008011">
    <property type="entry name" value="Complex1_LYR_dom"/>
</dbReference>
<evidence type="ECO:0000259" key="2">
    <source>
        <dbReference type="Pfam" id="PF05347"/>
    </source>
</evidence>
<proteinExistence type="predicted"/>
<dbReference type="Gene3D" id="1.25.10.10">
    <property type="entry name" value="Leucine-rich Repeat Variant"/>
    <property type="match status" value="1"/>
</dbReference>
<feature type="domain" description="MAT1 C-terminal CAK anchor" evidence="5">
    <location>
        <begin position="309"/>
        <end position="359"/>
    </location>
</feature>
<accession>A0A0D6LZX0</accession>
<dbReference type="SUPFAM" id="SSF48371">
    <property type="entry name" value="ARM repeat"/>
    <property type="match status" value="1"/>
</dbReference>
<gene>
    <name evidence="6" type="ORF">ANCCEY_03343</name>
</gene>
<evidence type="ECO:0000313" key="6">
    <source>
        <dbReference type="EMBL" id="EPB77585.1"/>
    </source>
</evidence>
<evidence type="ECO:0000259" key="3">
    <source>
        <dbReference type="Pfam" id="PF06391"/>
    </source>
</evidence>
<keyword evidence="6" id="KW-0418">Kinase</keyword>
<dbReference type="Pfam" id="PF24138">
    <property type="entry name" value="TPR_TNPO3_IPO13_2nd"/>
    <property type="match status" value="1"/>
</dbReference>
<dbReference type="PANTHER" id="PTHR12363:SF42">
    <property type="entry name" value="TRANSPORTIN-3"/>
    <property type="match status" value="1"/>
</dbReference>
<dbReference type="GO" id="GO:0006606">
    <property type="term" value="P:protein import into nucleus"/>
    <property type="evidence" value="ECO:0007669"/>
    <property type="project" value="TreeGrafter"/>
</dbReference>
<evidence type="ECO:0000313" key="7">
    <source>
        <dbReference type="Proteomes" id="UP000054495"/>
    </source>
</evidence>
<feature type="domain" description="MAT1 centre" evidence="3">
    <location>
        <begin position="129"/>
        <end position="302"/>
    </location>
</feature>
<keyword evidence="7" id="KW-1185">Reference proteome</keyword>
<dbReference type="Pfam" id="PF05347">
    <property type="entry name" value="Complex1_LYR"/>
    <property type="match status" value="1"/>
</dbReference>
<dbReference type="Pfam" id="PF24139">
    <property type="entry name" value="TPR_TNPO3_IPO13_4th"/>
    <property type="match status" value="1"/>
</dbReference>
<evidence type="ECO:0000259" key="5">
    <source>
        <dbReference type="Pfam" id="PF25811"/>
    </source>
</evidence>
<dbReference type="GO" id="GO:0016226">
    <property type="term" value="P:iron-sulfur cluster assembly"/>
    <property type="evidence" value="ECO:0007669"/>
    <property type="project" value="InterPro"/>
</dbReference>
<dbReference type="Pfam" id="PF24140">
    <property type="entry name" value="TPR_TNPO3_IPO13_3rd"/>
    <property type="match status" value="1"/>
</dbReference>
<feature type="coiled-coil region" evidence="1">
    <location>
        <begin position="165"/>
        <end position="193"/>
    </location>
</feature>
<feature type="domain" description="Exportin-1/Importin-beta-like" evidence="4">
    <location>
        <begin position="467"/>
        <end position="609"/>
    </location>
</feature>
<keyword evidence="6" id="KW-0808">Transferase</keyword>
<dbReference type="GO" id="GO:0005737">
    <property type="term" value="C:cytoplasm"/>
    <property type="evidence" value="ECO:0007669"/>
    <property type="project" value="TreeGrafter"/>
</dbReference>
<dbReference type="CDD" id="cd20264">
    <property type="entry name" value="Complex1_LYR_LYRM4"/>
    <property type="match status" value="1"/>
</dbReference>
<dbReference type="Pfam" id="PF25811">
    <property type="entry name" value="CAK-anch_MAT1"/>
    <property type="match status" value="1"/>
</dbReference>
<dbReference type="Pfam" id="PF08389">
    <property type="entry name" value="Xpo1"/>
    <property type="match status" value="1"/>
</dbReference>
<dbReference type="InterPro" id="IPR051345">
    <property type="entry name" value="Importin_beta-like_NTR"/>
</dbReference>
<feature type="coiled-coil region" evidence="1">
    <location>
        <begin position="246"/>
        <end position="287"/>
    </location>
</feature>
<dbReference type="InterPro" id="IPR057942">
    <property type="entry name" value="TPR_TNPO3_IPO13_3rd"/>
</dbReference>
<evidence type="ECO:0000259" key="4">
    <source>
        <dbReference type="Pfam" id="PF08389"/>
    </source>
</evidence>
<dbReference type="Proteomes" id="UP000054495">
    <property type="component" value="Unassembled WGS sequence"/>
</dbReference>
<reference evidence="6 7" key="1">
    <citation type="submission" date="2013-05" db="EMBL/GenBank/DDBJ databases">
        <title>Draft genome of the parasitic nematode Anyclostoma ceylanicum.</title>
        <authorList>
            <person name="Mitreva M."/>
        </authorList>
    </citation>
    <scope>NUCLEOTIDE SEQUENCE [LARGE SCALE GENOMIC DNA]</scope>
</reference>
<protein>
    <submittedName>
        <fullName evidence="6">CDK-activating kinase assembly factor MAT1</fullName>
    </submittedName>
</protein>
<keyword evidence="1" id="KW-0175">Coiled coil</keyword>
<name>A0A0D6LZX0_9BILA</name>
<dbReference type="InterPro" id="IPR015877">
    <property type="entry name" value="MAT1_centre"/>
</dbReference>
<dbReference type="PANTHER" id="PTHR12363">
    <property type="entry name" value="TRANSPORTIN 3 AND IMPORTIN 13"/>
    <property type="match status" value="1"/>
</dbReference>
<sequence>MTTTINCPIHKLTERFLPMILCALAEIAQFPQYNIRVFAQRRIREHFEANRGVTDPAVQKELLKKGKDQLEVIRRQVVISQLYPHKKTVVEAQVAASRKHNEGMYKMQVKRIHQQKPGDDGQRMWPSTVQIYNLKKDDFPSLREFNDYLERFECLVCNLAFGIDVEDTEAEIAAFKEANAELIEKNKKRLDEDQIWIMQNLKEDRDMKTRVGQAHSQESKEVERSAVKDTKAIMEELRESNVPAEVILDRERKRQIEQELEEKEEAARRKKRNKEILQDRKRMAESMSFSTSQRVSGRAFEYKAPRLHINGPPLPVKEELETKGYLQHIRAASLARVAGGFTTHTGCLRALFDSRIDLLSMTEPLDLSLAYQNISVFYSGVNNEEAAAWLNGMQSSVQAWTLCDRILCERRDPLACCFAAQTLRQKILKSLAELPKDACLSLRESLITHLSHIDVSNHDQVADATATQLCLAVADLYIQVPEWNNWVAELLNRFSALEGDRTRMLLTLLRVFPEEVQYSKVGENRRNEIRNELAASGTSVFSYLSQVLEGYSNDQDMIKKVLLCMSCYLQNPALSTDYLASSPLLSFVFQVLAAPNAPGCLHDAATECIVSALVRAEDYQTHQALAMNLQTAVYQLHDAFNNAVAMEDLDKLQNFARIFVELAESFIEKLVNDGSDDPNSLGSIHTLELLLLLAGHHDYSLVEMTFNIWYRLSEGLFSFEDDSHIEKFKPYVQRYLAALYRHCRYDTEEEGIPDRDGDFADFRLKVVETVRDVVFVVGTESCVTSMHNMLKTCSQTGTWDEVEAALFIISTVISNIIPEENNVLPELVQALITLPLNSHPALLLTSIDLLGSASEWLSKNTTFLEVRSVLVKGKVVEWLLQLAVTPVFAAPAADAIEKIAVRSSAELTHLIPLLVQLIPHLEASQSHGKKMETAISSCLKACTMLVMNLPAEEIRLRLGELCQPIIQRLQMVLTSTPVVVTNNENEKAADSWARIASEPVLWIDRIATIFREVRPWNGGNLRNVNSAASTDTAPWLDIATELYKVLSEALKNYEGTARVVEHCCRSIRAVFRFIVRSLGVQSIGFVEPLITQMMDIFSRHQHSCFLYLSSILVDEYGGMESLQPGLMIMLETLAHGTFTVLTLENGPRDHPDTVDDLFRLAQRFVTRAPSAFFVHPVATALFECAMVCLSLDHQEANRSVTRFFTTIIEQLLSARKAGFRDQGVVAAEELVIVHGAKLIELCLNAAIFKVSGSLRRDLAEIVYMLSKIDRGKHKEWLITGTSRLPRGALAATDEQLEQFVDNITADPERVSMRDVFTQIRDLIKLYE</sequence>
<dbReference type="InterPro" id="IPR016024">
    <property type="entry name" value="ARM-type_fold"/>
</dbReference>
<dbReference type="GO" id="GO:0016301">
    <property type="term" value="F:kinase activity"/>
    <property type="evidence" value="ECO:0007669"/>
    <property type="project" value="UniProtKB-KW"/>
</dbReference>
<dbReference type="InterPro" id="IPR057941">
    <property type="entry name" value="TPR_TNPO3_IPO13_2nd"/>
</dbReference>
<dbReference type="Pfam" id="PF06391">
    <property type="entry name" value="MAT1"/>
    <property type="match status" value="1"/>
</dbReference>
<organism evidence="6 7">
    <name type="scientific">Ancylostoma ceylanicum</name>
    <dbReference type="NCBI Taxonomy" id="53326"/>
    <lineage>
        <taxon>Eukaryota</taxon>
        <taxon>Metazoa</taxon>
        <taxon>Ecdysozoa</taxon>
        <taxon>Nematoda</taxon>
        <taxon>Chromadorea</taxon>
        <taxon>Rhabditida</taxon>
        <taxon>Rhabditina</taxon>
        <taxon>Rhabditomorpha</taxon>
        <taxon>Strongyloidea</taxon>
        <taxon>Ancylostomatidae</taxon>
        <taxon>Ancylostomatinae</taxon>
        <taxon>Ancylostoma</taxon>
    </lineage>
</organism>
<dbReference type="InterPro" id="IPR058537">
    <property type="entry name" value="TPR_TNPO3_IPO13_4th"/>
</dbReference>
<dbReference type="InterPro" id="IPR057657">
    <property type="entry name" value="MAT1_CAK-anch"/>
</dbReference>
<dbReference type="InterPro" id="IPR013598">
    <property type="entry name" value="Exportin-1/Importin-b-like"/>
</dbReference>